<gene>
    <name evidence="1" type="ORF">Lpp71_14709</name>
</gene>
<dbReference type="EMBL" id="ANKD01000741">
    <property type="protein sequence ID" value="EPC69943.1"/>
    <property type="molecule type" value="Genomic_DNA"/>
</dbReference>
<sequence length="90" mass="9661">HVLLNAATQPDLTRDRVALIKRASLGKYYAGLNGLNGVANQLSALSFGQASLFDFPEILSSITLADLQAMIDQVFQAKALTVLDMIPEAD</sequence>
<proteinExistence type="predicted"/>
<dbReference type="Proteomes" id="UP000014252">
    <property type="component" value="Unassembled WGS sequence"/>
</dbReference>
<dbReference type="SUPFAM" id="SSF63411">
    <property type="entry name" value="LuxS/MPP-like metallohydrolase"/>
    <property type="match status" value="1"/>
</dbReference>
<dbReference type="GO" id="GO:0006508">
    <property type="term" value="P:proteolysis"/>
    <property type="evidence" value="ECO:0007669"/>
    <property type="project" value="UniProtKB-KW"/>
</dbReference>
<dbReference type="GO" id="GO:0008233">
    <property type="term" value="F:peptidase activity"/>
    <property type="evidence" value="ECO:0007669"/>
    <property type="project" value="UniProtKB-KW"/>
</dbReference>
<feature type="non-terminal residue" evidence="1">
    <location>
        <position position="1"/>
    </location>
</feature>
<accession>A0A8E0MDF3</accession>
<keyword evidence="1" id="KW-0378">Hydrolase</keyword>
<dbReference type="InterPro" id="IPR011249">
    <property type="entry name" value="Metalloenz_LuxS/M16"/>
</dbReference>
<dbReference type="Gene3D" id="3.30.830.10">
    <property type="entry name" value="Metalloenzyme, LuxS/M16 peptidase-like"/>
    <property type="match status" value="1"/>
</dbReference>
<comment type="caution">
    <text evidence="1">The sequence shown here is derived from an EMBL/GenBank/DDBJ whole genome shotgun (WGS) entry which is preliminary data.</text>
</comment>
<protein>
    <submittedName>
        <fullName evidence="1">Putative zinc protease ymfH</fullName>
    </submittedName>
</protein>
<evidence type="ECO:0000313" key="1">
    <source>
        <dbReference type="EMBL" id="EPC69943.1"/>
    </source>
</evidence>
<name>A0A8E0MDF3_LACPA</name>
<evidence type="ECO:0000313" key="2">
    <source>
        <dbReference type="Proteomes" id="UP000014252"/>
    </source>
</evidence>
<dbReference type="AlphaFoldDB" id="A0A8E0MDF3"/>
<reference evidence="1 2" key="1">
    <citation type="journal article" date="2013" name="PLoS ONE">
        <title>Lactobacillus paracasei comparative genomics: towards species pan-genome definition and exploitation of diversity.</title>
        <authorList>
            <person name="Smokvina T."/>
            <person name="Wels M."/>
            <person name="Polka J."/>
            <person name="Chervaux C."/>
            <person name="Brisse S."/>
            <person name="Boekhorst J."/>
            <person name="van Hylckama Vlieg J.E."/>
            <person name="Siezen R.J."/>
        </authorList>
    </citation>
    <scope>NUCLEOTIDE SEQUENCE [LARGE SCALE GENOMIC DNA]</scope>
    <source>
        <strain evidence="1 2">Lpp71</strain>
    </source>
</reference>
<organism evidence="1 2">
    <name type="scientific">Lacticaseibacillus paracasei subsp. paracasei Lpp71</name>
    <dbReference type="NCBI Taxonomy" id="1256207"/>
    <lineage>
        <taxon>Bacteria</taxon>
        <taxon>Bacillati</taxon>
        <taxon>Bacillota</taxon>
        <taxon>Bacilli</taxon>
        <taxon>Lactobacillales</taxon>
        <taxon>Lactobacillaceae</taxon>
        <taxon>Lacticaseibacillus</taxon>
    </lineage>
</organism>
<keyword evidence="1" id="KW-0645">Protease</keyword>
<dbReference type="GO" id="GO:0046872">
    <property type="term" value="F:metal ion binding"/>
    <property type="evidence" value="ECO:0007669"/>
    <property type="project" value="InterPro"/>
</dbReference>